<dbReference type="RefSeq" id="WP_108778991.1">
    <property type="nucleotide sequence ID" value="NZ_CP029186.1"/>
</dbReference>
<dbReference type="Proteomes" id="UP000244929">
    <property type="component" value="Chromosome"/>
</dbReference>
<evidence type="ECO:0000256" key="1">
    <source>
        <dbReference type="SAM" id="SignalP"/>
    </source>
</evidence>
<dbReference type="EMBL" id="CP029186">
    <property type="protein sequence ID" value="AWH86268.1"/>
    <property type="molecule type" value="Genomic_DNA"/>
</dbReference>
<proteinExistence type="predicted"/>
<name>A0A2S1R0S3_9FLAO</name>
<dbReference type="InterPro" id="IPR024355">
    <property type="entry name" value="TraQ_bacteroidetes"/>
</dbReference>
<protein>
    <submittedName>
        <fullName evidence="2">Conjugal transfer protein TraQ</fullName>
    </submittedName>
</protein>
<dbReference type="Gene3D" id="2.60.40.2410">
    <property type="entry name" value="Uncharacterised protein PF12988, DUF3872"/>
    <property type="match status" value="1"/>
</dbReference>
<feature type="chain" id="PRO_5015583916" evidence="1">
    <location>
        <begin position="29"/>
        <end position="147"/>
    </location>
</feature>
<dbReference type="PROSITE" id="PS51257">
    <property type="entry name" value="PROKAR_LIPOPROTEIN"/>
    <property type="match status" value="1"/>
</dbReference>
<keyword evidence="1" id="KW-0732">Signal</keyword>
<sequence>MKRIYKNYFGVRGLFCLAVVITAGLALSCDTGNLEVKQDFPFEVNAMPVPDGIAIGETVEIRLAIVPEAFYAGARYYIRYFQYEGAGHLRCQDDPPYIGNDLYPLEQRNFRLYYTSGSTGTHSFDIWISDSFGNERQLHFEFRSRGQ</sequence>
<reference evidence="2 3" key="1">
    <citation type="submission" date="2018-04" db="EMBL/GenBank/DDBJ databases">
        <title>Genome sequencing of Flavobacterium sp. HYN0059.</title>
        <authorList>
            <person name="Yi H."/>
            <person name="Baek C."/>
        </authorList>
    </citation>
    <scope>NUCLEOTIDE SEQUENCE [LARGE SCALE GENOMIC DNA]</scope>
    <source>
        <strain evidence="2 3">HYN0059</strain>
    </source>
</reference>
<dbReference type="AlphaFoldDB" id="A0A2S1R0S3"/>
<accession>A0A2S1R0S3</accession>
<dbReference type="InterPro" id="IPR038707">
    <property type="entry name" value="TraQ_sf"/>
</dbReference>
<feature type="signal peptide" evidence="1">
    <location>
        <begin position="1"/>
        <end position="28"/>
    </location>
</feature>
<keyword evidence="3" id="KW-1185">Reference proteome</keyword>
<evidence type="ECO:0000313" key="3">
    <source>
        <dbReference type="Proteomes" id="UP000244929"/>
    </source>
</evidence>
<dbReference type="Pfam" id="PF12988">
    <property type="entry name" value="TraQ_transposon"/>
    <property type="match status" value="1"/>
</dbReference>
<organism evidence="2 3">
    <name type="scientific">Flavobacterium album</name>
    <dbReference type="NCBI Taxonomy" id="2175091"/>
    <lineage>
        <taxon>Bacteria</taxon>
        <taxon>Pseudomonadati</taxon>
        <taxon>Bacteroidota</taxon>
        <taxon>Flavobacteriia</taxon>
        <taxon>Flavobacteriales</taxon>
        <taxon>Flavobacteriaceae</taxon>
        <taxon>Flavobacterium</taxon>
    </lineage>
</organism>
<dbReference type="KEGG" id="falb:HYN59_14630"/>
<dbReference type="OrthoDB" id="669114at2"/>
<evidence type="ECO:0000313" key="2">
    <source>
        <dbReference type="EMBL" id="AWH86268.1"/>
    </source>
</evidence>
<gene>
    <name evidence="2" type="ORF">HYN59_14630</name>
</gene>